<dbReference type="EMBL" id="LS483452">
    <property type="protein sequence ID" value="SQH75787.1"/>
    <property type="molecule type" value="Genomic_DNA"/>
</dbReference>
<name>A0A330M7P4_9GAMM</name>
<organism evidence="1 2">
    <name type="scientific">Shewanella benthica</name>
    <dbReference type="NCBI Taxonomy" id="43661"/>
    <lineage>
        <taxon>Bacteria</taxon>
        <taxon>Pseudomonadati</taxon>
        <taxon>Pseudomonadota</taxon>
        <taxon>Gammaproteobacteria</taxon>
        <taxon>Alteromonadales</taxon>
        <taxon>Shewanellaceae</taxon>
        <taxon>Shewanella</taxon>
    </lineage>
</organism>
<dbReference type="Gene3D" id="2.180.10.10">
    <property type="entry name" value="RHS repeat-associated core"/>
    <property type="match status" value="1"/>
</dbReference>
<dbReference type="RefSeq" id="WP_231926483.1">
    <property type="nucleotide sequence ID" value="NZ_LS483452.1"/>
</dbReference>
<sequence length="107" mass="12121">MYRTYGMQGLLYETVDAAGGCNRFAYDGAGRPLIIEDANNSPIEASYNGFGHKIQVDDPNQGITRFGYNTLGELYSQTYNYNQDIQDCFLFITKTSKIVFCSMTYTY</sequence>
<dbReference type="AlphaFoldDB" id="A0A330M7P4"/>
<gene>
    <name evidence="1" type="ORF">SHEWBE_1821</name>
</gene>
<protein>
    <recommendedName>
        <fullName evidence="3">Rhs family protein</fullName>
    </recommendedName>
</protein>
<dbReference type="Proteomes" id="UP000250123">
    <property type="component" value="Chromosome SHEWBE"/>
</dbReference>
<evidence type="ECO:0000313" key="2">
    <source>
        <dbReference type="Proteomes" id="UP000250123"/>
    </source>
</evidence>
<dbReference type="InterPro" id="IPR006530">
    <property type="entry name" value="YD"/>
</dbReference>
<reference evidence="2" key="1">
    <citation type="submission" date="2018-06" db="EMBL/GenBank/DDBJ databases">
        <authorList>
            <person name="Cea G.-C."/>
            <person name="William W."/>
        </authorList>
    </citation>
    <scope>NUCLEOTIDE SEQUENCE [LARGE SCALE GENOMIC DNA]</scope>
    <source>
        <strain evidence="2">DB21MT-2</strain>
    </source>
</reference>
<dbReference type="KEGG" id="sbk:SHEWBE_1821"/>
<evidence type="ECO:0000313" key="1">
    <source>
        <dbReference type="EMBL" id="SQH75787.1"/>
    </source>
</evidence>
<evidence type="ECO:0008006" key="3">
    <source>
        <dbReference type="Google" id="ProtNLM"/>
    </source>
</evidence>
<accession>A0A330M7P4</accession>
<proteinExistence type="predicted"/>
<dbReference type="NCBIfam" id="TIGR01643">
    <property type="entry name" value="YD_repeat_2x"/>
    <property type="match status" value="1"/>
</dbReference>